<name>A0ABX3X8N0_9BRAD</name>
<comment type="caution">
    <text evidence="3">The sequence shown here is derived from an EMBL/GenBank/DDBJ whole genome shotgun (WGS) entry which is preliminary data.</text>
</comment>
<dbReference type="PROSITE" id="PS50005">
    <property type="entry name" value="TPR"/>
    <property type="match status" value="1"/>
</dbReference>
<dbReference type="InterPro" id="IPR019734">
    <property type="entry name" value="TPR_rpt"/>
</dbReference>
<dbReference type="Gene3D" id="3.30.70.1230">
    <property type="entry name" value="Nucleotide cyclase"/>
    <property type="match status" value="1"/>
</dbReference>
<dbReference type="PROSITE" id="PS50125">
    <property type="entry name" value="GUANYLATE_CYCLASE_2"/>
    <property type="match status" value="1"/>
</dbReference>
<reference evidence="3 4" key="1">
    <citation type="submission" date="2017-03" db="EMBL/GenBank/DDBJ databases">
        <title>Whole genome sequences of fourteen strains of Bradyrhizobium canariense and one strain of Bradyrhizobium japonicum isolated from Lupinus (Papilionoideae: Genisteae) species in Algeria.</title>
        <authorList>
            <person name="Crovadore J."/>
            <person name="Chekireb D."/>
            <person name="Brachmann A."/>
            <person name="Chablais R."/>
            <person name="Cochard B."/>
            <person name="Lefort F."/>
        </authorList>
    </citation>
    <scope>NUCLEOTIDE SEQUENCE [LARGE SCALE GENOMIC DNA]</scope>
    <source>
        <strain evidence="3 4">UBMAN05</strain>
    </source>
</reference>
<feature type="domain" description="Guanylate cyclase" evidence="2">
    <location>
        <begin position="1"/>
        <end position="114"/>
    </location>
</feature>
<keyword evidence="4" id="KW-1185">Reference proteome</keyword>
<feature type="repeat" description="TPR" evidence="1">
    <location>
        <begin position="444"/>
        <end position="477"/>
    </location>
</feature>
<dbReference type="InterPro" id="IPR011990">
    <property type="entry name" value="TPR-like_helical_dom_sf"/>
</dbReference>
<accession>A0ABX3X8N0</accession>
<proteinExistence type="predicted"/>
<protein>
    <recommendedName>
        <fullName evidence="2">Guanylate cyclase domain-containing protein</fullName>
    </recommendedName>
</protein>
<dbReference type="EMBL" id="NAFK01000137">
    <property type="protein sequence ID" value="OSJ33170.1"/>
    <property type="molecule type" value="Genomic_DNA"/>
</dbReference>
<dbReference type="Pfam" id="PF00211">
    <property type="entry name" value="Guanylate_cyc"/>
    <property type="match status" value="1"/>
</dbReference>
<evidence type="ECO:0000256" key="1">
    <source>
        <dbReference type="PROSITE-ProRule" id="PRU00339"/>
    </source>
</evidence>
<sequence>MAADVAGYSRLMGADEEGTLTQLKSLRNNLIDPTITAHRGRIVKTTGDGMLVEFASVVDAARGAAEVQRAMAAQNISVPQHKRIEFRIGIHVGDIIIDENDIFGDGVNIAARLEGIAEPGGICVSDDAQRQIRGKAGLAFDEMGLQSLKNIAEPMLAWRLLIDDNLPSRSKHVETPLRPDLPDKPSIAVLPFQNMSGDPEQEYFADGIVEEIITALSRFKSLFVIARNSSFTYKGKAVDIKQVGRELGVRYVVEGSVRKGAGTLRITGQLIDATTGAHLWADRFEGRLDDVFALQDMITEGVVSAIEPTVQKAEIELAARRRPANLSAYDLCLRAQPHFHSMTHEGLAEALRLSERALEIDPSYGFAAHLAGSCHALRIAQGWASDLNREMGETTRLFSLALSIDDDDPDFLASVGFVTSYLTEDFPTAAEMVDRAVALNQNSALAWNMRGYAYLFGGKAAEAVRSFERTIRLNPLDPMLFLALAPMGIALIELRRFDEAVAVARKAARQNQTYATTYRCLASALAHLEREAEVKEAVARLLAIEPNFRVSEWLKRGAQWHRHNRLTIEGIRKAGLPE</sequence>
<dbReference type="Proteomes" id="UP000193884">
    <property type="component" value="Unassembled WGS sequence"/>
</dbReference>
<dbReference type="InterPro" id="IPR050697">
    <property type="entry name" value="Adenylyl/Guanylyl_Cyclase_3/4"/>
</dbReference>
<dbReference type="InterPro" id="IPR001054">
    <property type="entry name" value="A/G_cyclase"/>
</dbReference>
<dbReference type="CDD" id="cd07302">
    <property type="entry name" value="CHD"/>
    <property type="match status" value="1"/>
</dbReference>
<dbReference type="SUPFAM" id="SSF55073">
    <property type="entry name" value="Nucleotide cyclase"/>
    <property type="match status" value="1"/>
</dbReference>
<gene>
    <name evidence="3" type="ORF">BST63_06040</name>
</gene>
<dbReference type="Pfam" id="PF13181">
    <property type="entry name" value="TPR_8"/>
    <property type="match status" value="1"/>
</dbReference>
<dbReference type="PANTHER" id="PTHR43081:SF19">
    <property type="entry name" value="PH-SENSITIVE ADENYLATE CYCLASE RV1264"/>
    <property type="match status" value="1"/>
</dbReference>
<evidence type="ECO:0000313" key="3">
    <source>
        <dbReference type="EMBL" id="OSJ33170.1"/>
    </source>
</evidence>
<dbReference type="SUPFAM" id="SSF48452">
    <property type="entry name" value="TPR-like"/>
    <property type="match status" value="1"/>
</dbReference>
<keyword evidence="1" id="KW-0802">TPR repeat</keyword>
<dbReference type="SMART" id="SM00028">
    <property type="entry name" value="TPR"/>
    <property type="match status" value="3"/>
</dbReference>
<dbReference type="Gene3D" id="1.25.40.10">
    <property type="entry name" value="Tetratricopeptide repeat domain"/>
    <property type="match status" value="1"/>
</dbReference>
<evidence type="ECO:0000313" key="4">
    <source>
        <dbReference type="Proteomes" id="UP000193884"/>
    </source>
</evidence>
<evidence type="ECO:0000259" key="2">
    <source>
        <dbReference type="PROSITE" id="PS50125"/>
    </source>
</evidence>
<dbReference type="PANTHER" id="PTHR43081">
    <property type="entry name" value="ADENYLATE CYCLASE, TERMINAL-DIFFERENTIATION SPECIFIC-RELATED"/>
    <property type="match status" value="1"/>
</dbReference>
<dbReference type="InterPro" id="IPR029787">
    <property type="entry name" value="Nucleotide_cyclase"/>
</dbReference>
<organism evidence="3 4">
    <name type="scientific">Bradyrhizobium canariense</name>
    <dbReference type="NCBI Taxonomy" id="255045"/>
    <lineage>
        <taxon>Bacteria</taxon>
        <taxon>Pseudomonadati</taxon>
        <taxon>Pseudomonadota</taxon>
        <taxon>Alphaproteobacteria</taxon>
        <taxon>Hyphomicrobiales</taxon>
        <taxon>Nitrobacteraceae</taxon>
        <taxon>Bradyrhizobium</taxon>
    </lineage>
</organism>
<dbReference type="Gene3D" id="3.40.50.10070">
    <property type="entry name" value="TolB, N-terminal domain"/>
    <property type="match status" value="1"/>
</dbReference>